<feature type="compositionally biased region" description="Gly residues" evidence="1">
    <location>
        <begin position="1"/>
        <end position="11"/>
    </location>
</feature>
<feature type="region of interest" description="Disordered" evidence="1">
    <location>
        <begin position="1"/>
        <end position="197"/>
    </location>
</feature>
<feature type="compositionally biased region" description="Low complexity" evidence="1">
    <location>
        <begin position="174"/>
        <end position="191"/>
    </location>
</feature>
<organism evidence="2">
    <name type="scientific">Oryza sativa subsp. japonica</name>
    <name type="common">Rice</name>
    <dbReference type="NCBI Taxonomy" id="39947"/>
    <lineage>
        <taxon>Eukaryota</taxon>
        <taxon>Viridiplantae</taxon>
        <taxon>Streptophyta</taxon>
        <taxon>Embryophyta</taxon>
        <taxon>Tracheophyta</taxon>
        <taxon>Spermatophyta</taxon>
        <taxon>Magnoliopsida</taxon>
        <taxon>Liliopsida</taxon>
        <taxon>Poales</taxon>
        <taxon>Poaceae</taxon>
        <taxon>BOP clade</taxon>
        <taxon>Oryzoideae</taxon>
        <taxon>Oryzeae</taxon>
        <taxon>Oryzinae</taxon>
        <taxon>Oryza</taxon>
        <taxon>Oryza sativa</taxon>
    </lineage>
</organism>
<feature type="compositionally biased region" description="Basic and acidic residues" evidence="1">
    <location>
        <begin position="33"/>
        <end position="44"/>
    </location>
</feature>
<dbReference type="Proteomes" id="UP000007752">
    <property type="component" value="Chromosome 2"/>
</dbReference>
<dbReference type="AlphaFoldDB" id="A3A6S4"/>
<proteinExistence type="predicted"/>
<name>A3A6S4_ORYSJ</name>
<evidence type="ECO:0000313" key="2">
    <source>
        <dbReference type="EMBL" id="EAZ23013.1"/>
    </source>
</evidence>
<accession>A3A6S4</accession>
<reference evidence="2" key="2">
    <citation type="submission" date="2008-12" db="EMBL/GenBank/DDBJ databases">
        <title>Improved gene annotation of the rice (Oryza sativa) genomes.</title>
        <authorList>
            <person name="Wang J."/>
            <person name="Li R."/>
            <person name="Fan W."/>
            <person name="Huang Q."/>
            <person name="Zhang J."/>
            <person name="Zhou Y."/>
            <person name="Hu Y."/>
            <person name="Zi S."/>
            <person name="Li J."/>
            <person name="Ni P."/>
            <person name="Zheng H."/>
            <person name="Zhang Y."/>
            <person name="Zhao M."/>
            <person name="Hao Q."/>
            <person name="McDermott J."/>
            <person name="Samudrala R."/>
            <person name="Kristiansen K."/>
            <person name="Wong G.K.-S."/>
        </authorList>
    </citation>
    <scope>NUCLEOTIDE SEQUENCE</scope>
</reference>
<sequence length="197" mass="21012">MRGSREGGGSGQLLPPRRGREAAATAAIAMPGRESRSHRQHDVGEGGQLLPPRREGSNRRRCRHAPTPGRGSRSRLRLHIGEMRGSREGGGSGQLLPPRRGREAAATAAVTMPGRESRSHRQHNVGEGGQLLPPRREGSNRRRCRHAPTPGRGSRSRLRLHVGEGRGPAGEGGVADATRTGRGATATTPGRKSSSRR</sequence>
<gene>
    <name evidence="2" type="ORF">OsJ_06708</name>
</gene>
<protein>
    <submittedName>
        <fullName evidence="2">Uncharacterized protein</fullName>
    </submittedName>
</protein>
<reference evidence="2" key="1">
    <citation type="journal article" date="2005" name="PLoS Biol.">
        <title>The genomes of Oryza sativa: a history of duplications.</title>
        <authorList>
            <person name="Yu J."/>
            <person name="Wang J."/>
            <person name="Lin W."/>
            <person name="Li S."/>
            <person name="Li H."/>
            <person name="Zhou J."/>
            <person name="Ni P."/>
            <person name="Dong W."/>
            <person name="Hu S."/>
            <person name="Zeng C."/>
            <person name="Zhang J."/>
            <person name="Zhang Y."/>
            <person name="Li R."/>
            <person name="Xu Z."/>
            <person name="Li S."/>
            <person name="Li X."/>
            <person name="Zheng H."/>
            <person name="Cong L."/>
            <person name="Lin L."/>
            <person name="Yin J."/>
            <person name="Geng J."/>
            <person name="Li G."/>
            <person name="Shi J."/>
            <person name="Liu J."/>
            <person name="Lv H."/>
            <person name="Li J."/>
            <person name="Wang J."/>
            <person name="Deng Y."/>
            <person name="Ran L."/>
            <person name="Shi X."/>
            <person name="Wang X."/>
            <person name="Wu Q."/>
            <person name="Li C."/>
            <person name="Ren X."/>
            <person name="Wang J."/>
            <person name="Wang X."/>
            <person name="Li D."/>
            <person name="Liu D."/>
            <person name="Zhang X."/>
            <person name="Ji Z."/>
            <person name="Zhao W."/>
            <person name="Sun Y."/>
            <person name="Zhang Z."/>
            <person name="Bao J."/>
            <person name="Han Y."/>
            <person name="Dong L."/>
            <person name="Ji J."/>
            <person name="Chen P."/>
            <person name="Wu S."/>
            <person name="Liu J."/>
            <person name="Xiao Y."/>
            <person name="Bu D."/>
            <person name="Tan J."/>
            <person name="Yang L."/>
            <person name="Ye C."/>
            <person name="Zhang J."/>
            <person name="Xu J."/>
            <person name="Zhou Y."/>
            <person name="Yu Y."/>
            <person name="Zhang B."/>
            <person name="Zhuang S."/>
            <person name="Wei H."/>
            <person name="Liu B."/>
            <person name="Lei M."/>
            <person name="Yu H."/>
            <person name="Li Y."/>
            <person name="Xu H."/>
            <person name="Wei S."/>
            <person name="He X."/>
            <person name="Fang L."/>
            <person name="Zhang Z."/>
            <person name="Zhang Y."/>
            <person name="Huang X."/>
            <person name="Su Z."/>
            <person name="Tong W."/>
            <person name="Li J."/>
            <person name="Tong Z."/>
            <person name="Li S."/>
            <person name="Ye J."/>
            <person name="Wang L."/>
            <person name="Fang L."/>
            <person name="Lei T."/>
            <person name="Chen C."/>
            <person name="Chen H."/>
            <person name="Xu Z."/>
            <person name="Li H."/>
            <person name="Huang H."/>
            <person name="Zhang F."/>
            <person name="Xu H."/>
            <person name="Li N."/>
            <person name="Zhao C."/>
            <person name="Li S."/>
            <person name="Dong L."/>
            <person name="Huang Y."/>
            <person name="Li L."/>
            <person name="Xi Y."/>
            <person name="Qi Q."/>
            <person name="Li W."/>
            <person name="Zhang B."/>
            <person name="Hu W."/>
            <person name="Zhang Y."/>
            <person name="Tian X."/>
            <person name="Jiao Y."/>
            <person name="Liang X."/>
            <person name="Jin J."/>
            <person name="Gao L."/>
            <person name="Zheng W."/>
            <person name="Hao B."/>
            <person name="Liu S."/>
            <person name="Wang W."/>
            <person name="Yuan L."/>
            <person name="Cao M."/>
            <person name="McDermott J."/>
            <person name="Samudrala R."/>
            <person name="Wang J."/>
            <person name="Wong G.K."/>
            <person name="Yang H."/>
        </authorList>
    </citation>
    <scope>NUCLEOTIDE SEQUENCE [LARGE SCALE GENOMIC DNA]</scope>
</reference>
<evidence type="ECO:0000256" key="1">
    <source>
        <dbReference type="SAM" id="MobiDB-lite"/>
    </source>
</evidence>
<dbReference type="EMBL" id="CM000139">
    <property type="protein sequence ID" value="EAZ23013.1"/>
    <property type="molecule type" value="Genomic_DNA"/>
</dbReference>